<dbReference type="InterPro" id="IPR016164">
    <property type="entry name" value="FAD-linked_Oxase-like_C"/>
</dbReference>
<dbReference type="GO" id="GO:0003824">
    <property type="term" value="F:catalytic activity"/>
    <property type="evidence" value="ECO:0007669"/>
    <property type="project" value="InterPro"/>
</dbReference>
<dbReference type="InterPro" id="IPR016171">
    <property type="entry name" value="Vanillyl_alc_oxidase_C-sub2"/>
</dbReference>
<reference evidence="5" key="2">
    <citation type="journal article" date="2018" name="Nat. Commun.">
        <title>Extreme sensitivity to ultraviolet light in the fungal pathogen causing white-nose syndrome of bats.</title>
        <authorList>
            <person name="Palmer J.M."/>
            <person name="Drees K.P."/>
            <person name="Foster J.T."/>
            <person name="Lindner D.L."/>
        </authorList>
    </citation>
    <scope>NUCLEOTIDE SEQUENCE [LARGE SCALE GENOMIC DNA]</scope>
    <source>
        <strain evidence="5">UAMH 10579</strain>
    </source>
</reference>
<dbReference type="Gene3D" id="3.40.462.10">
    <property type="entry name" value="FAD-linked oxidases, C-terminal domain"/>
    <property type="match status" value="1"/>
</dbReference>
<protein>
    <recommendedName>
        <fullName evidence="3">FAD-binding oxidoreductase/transferase type 4 C-terminal domain-containing protein</fullName>
    </recommendedName>
</protein>
<dbReference type="SUPFAM" id="SSF55103">
    <property type="entry name" value="FAD-linked oxidases, C-terminal domain"/>
    <property type="match status" value="1"/>
</dbReference>
<dbReference type="Proteomes" id="UP000091956">
    <property type="component" value="Unassembled WGS sequence"/>
</dbReference>
<reference evidence="4 5" key="1">
    <citation type="submission" date="2016-03" db="EMBL/GenBank/DDBJ databases">
        <title>Comparative genomics of Pseudogymnoascus destructans, the fungus causing white-nose syndrome of bats.</title>
        <authorList>
            <person name="Palmer J.M."/>
            <person name="Drees K.P."/>
            <person name="Foster J.T."/>
            <person name="Lindner D.L."/>
        </authorList>
    </citation>
    <scope>NUCLEOTIDE SEQUENCE [LARGE SCALE GENOMIC DNA]</scope>
    <source>
        <strain evidence="4 5">UAMH 10579</strain>
    </source>
</reference>
<keyword evidence="1" id="KW-0285">Flavoprotein</keyword>
<evidence type="ECO:0000259" key="3">
    <source>
        <dbReference type="Pfam" id="PF02913"/>
    </source>
</evidence>
<keyword evidence="5" id="KW-1185">Reference proteome</keyword>
<sequence>MNHPTISNLFRQMAVSENPAILQQVLAPGSQGGHASRELLDRLNLTKERGFWKGMFAIYGPSKAAVDTSWESVQDAFEGVPGVKFGADYHEAKRGQRLKIRDMPEFEIPHNGFPRLSALPMMDTRGYGGGHICFSPLFPPGGKELYEWYKFASQRISEENFDLFADFHCYGRYTIAIVVMVYGPTEGRRADALYEELMVQAHEEHQTSEYRTHIDYMSKIASHFDFNDGALNKFVTGLKELLDPNGILSQGKSGIWSTRHDKVDEWKSNGTAVRLHNEASGGIISLPPLTGHKNNTNAYKVDERTLHTTSKIPLRGLL</sequence>
<dbReference type="GO" id="GO:0050660">
    <property type="term" value="F:flavin adenine dinucleotide binding"/>
    <property type="evidence" value="ECO:0007669"/>
    <property type="project" value="InterPro"/>
</dbReference>
<evidence type="ECO:0000256" key="2">
    <source>
        <dbReference type="ARBA" id="ARBA00022827"/>
    </source>
</evidence>
<dbReference type="Gene3D" id="1.10.45.10">
    <property type="entry name" value="Vanillyl-alcohol Oxidase, Chain A, domain 4"/>
    <property type="match status" value="1"/>
</dbReference>
<evidence type="ECO:0000256" key="1">
    <source>
        <dbReference type="ARBA" id="ARBA00022630"/>
    </source>
</evidence>
<dbReference type="Pfam" id="PF02913">
    <property type="entry name" value="FAD-oxidase_C"/>
    <property type="match status" value="1"/>
</dbReference>
<accession>A0A1B8GI31</accession>
<feature type="domain" description="FAD-binding oxidoreductase/transferase type 4 C-terminal" evidence="3">
    <location>
        <begin position="141"/>
        <end position="252"/>
    </location>
</feature>
<dbReference type="STRING" id="342668.A0A1B8GI31"/>
<dbReference type="InterPro" id="IPR016170">
    <property type="entry name" value="Cytok_DH_C_sf"/>
</dbReference>
<dbReference type="AlphaFoldDB" id="A0A1B8GI31"/>
<keyword evidence="2" id="KW-0274">FAD</keyword>
<name>A0A1B8GI31_9PEZI</name>
<proteinExistence type="predicted"/>
<organism evidence="4 5">
    <name type="scientific">Pseudogymnoascus verrucosus</name>
    <dbReference type="NCBI Taxonomy" id="342668"/>
    <lineage>
        <taxon>Eukaryota</taxon>
        <taxon>Fungi</taxon>
        <taxon>Dikarya</taxon>
        <taxon>Ascomycota</taxon>
        <taxon>Pezizomycotina</taxon>
        <taxon>Leotiomycetes</taxon>
        <taxon>Thelebolales</taxon>
        <taxon>Thelebolaceae</taxon>
        <taxon>Pseudogymnoascus</taxon>
    </lineage>
</organism>
<dbReference type="InterPro" id="IPR004113">
    <property type="entry name" value="FAD-bd_oxidored_4_C"/>
</dbReference>
<dbReference type="RefSeq" id="XP_018129212.1">
    <property type="nucleotide sequence ID" value="XM_018274604.2"/>
</dbReference>
<dbReference type="OrthoDB" id="5332616at2759"/>
<gene>
    <name evidence="4" type="ORF">VE01_05138</name>
</gene>
<dbReference type="EMBL" id="KV460235">
    <property type="protein sequence ID" value="OBT95479.1"/>
    <property type="molecule type" value="Genomic_DNA"/>
</dbReference>
<evidence type="ECO:0000313" key="4">
    <source>
        <dbReference type="EMBL" id="OBT95479.1"/>
    </source>
</evidence>
<dbReference type="GeneID" id="28838524"/>
<evidence type="ECO:0000313" key="5">
    <source>
        <dbReference type="Proteomes" id="UP000091956"/>
    </source>
</evidence>